<dbReference type="AlphaFoldDB" id="A0A1I5HPX2"/>
<dbReference type="GO" id="GO:0042910">
    <property type="term" value="F:xenobiotic transmembrane transporter activity"/>
    <property type="evidence" value="ECO:0007669"/>
    <property type="project" value="InterPro"/>
</dbReference>
<dbReference type="PANTHER" id="PTHR42925">
    <property type="entry name" value="MULTIDRUG AND TOXIN EFFLUX PROTEIN MATE FAMILY"/>
    <property type="match status" value="1"/>
</dbReference>
<feature type="transmembrane region" description="Helical" evidence="7">
    <location>
        <begin position="243"/>
        <end position="270"/>
    </location>
</feature>
<evidence type="ECO:0000256" key="7">
    <source>
        <dbReference type="SAM" id="Phobius"/>
    </source>
</evidence>
<keyword evidence="3" id="KW-1003">Cell membrane</keyword>
<feature type="transmembrane region" description="Helical" evidence="7">
    <location>
        <begin position="396"/>
        <end position="418"/>
    </location>
</feature>
<feature type="transmembrane region" description="Helical" evidence="7">
    <location>
        <begin position="96"/>
        <end position="117"/>
    </location>
</feature>
<evidence type="ECO:0000256" key="2">
    <source>
        <dbReference type="ARBA" id="ARBA00022448"/>
    </source>
</evidence>
<dbReference type="EMBL" id="FOWD01000033">
    <property type="protein sequence ID" value="SFO50358.1"/>
    <property type="molecule type" value="Genomic_DNA"/>
</dbReference>
<dbReference type="RefSeq" id="WP_091687790.1">
    <property type="nucleotide sequence ID" value="NZ_BAABFM010000005.1"/>
</dbReference>
<feature type="transmembrane region" description="Helical" evidence="7">
    <location>
        <begin position="20"/>
        <end position="40"/>
    </location>
</feature>
<evidence type="ECO:0000256" key="6">
    <source>
        <dbReference type="ARBA" id="ARBA00023136"/>
    </source>
</evidence>
<feature type="transmembrane region" description="Helical" evidence="7">
    <location>
        <begin position="424"/>
        <end position="443"/>
    </location>
</feature>
<dbReference type="InterPro" id="IPR048279">
    <property type="entry name" value="MdtK-like"/>
</dbReference>
<evidence type="ECO:0000256" key="4">
    <source>
        <dbReference type="ARBA" id="ARBA00022692"/>
    </source>
</evidence>
<dbReference type="NCBIfam" id="TIGR00797">
    <property type="entry name" value="matE"/>
    <property type="match status" value="1"/>
</dbReference>
<feature type="transmembrane region" description="Helical" evidence="7">
    <location>
        <begin position="325"/>
        <end position="343"/>
    </location>
</feature>
<feature type="transmembrane region" description="Helical" evidence="7">
    <location>
        <begin position="358"/>
        <end position="375"/>
    </location>
</feature>
<dbReference type="OrthoDB" id="9780160at2"/>
<dbReference type="InterPro" id="IPR002528">
    <property type="entry name" value="MATE_fam"/>
</dbReference>
<evidence type="ECO:0000256" key="5">
    <source>
        <dbReference type="ARBA" id="ARBA00022989"/>
    </source>
</evidence>
<dbReference type="InterPro" id="IPR047135">
    <property type="entry name" value="YsiQ"/>
</dbReference>
<dbReference type="PIRSF" id="PIRSF006603">
    <property type="entry name" value="DinF"/>
    <property type="match status" value="1"/>
</dbReference>
<evidence type="ECO:0000256" key="1">
    <source>
        <dbReference type="ARBA" id="ARBA00004651"/>
    </source>
</evidence>
<keyword evidence="6 7" id="KW-0472">Membrane</keyword>
<name>A0A1I5HPX2_9FIRM</name>
<keyword evidence="4 7" id="KW-0812">Transmembrane</keyword>
<dbReference type="Pfam" id="PF01554">
    <property type="entry name" value="MatE"/>
    <property type="match status" value="2"/>
</dbReference>
<keyword evidence="2" id="KW-0813">Transport</keyword>
<proteinExistence type="predicted"/>
<keyword evidence="9" id="KW-1185">Reference proteome</keyword>
<dbReference type="STRING" id="1527.SAMN04489757_1331"/>
<reference evidence="8 9" key="1">
    <citation type="submission" date="2016-10" db="EMBL/GenBank/DDBJ databases">
        <authorList>
            <person name="de Groot N.N."/>
        </authorList>
    </citation>
    <scope>NUCLEOTIDE SEQUENCE [LARGE SCALE GENOMIC DNA]</scope>
    <source>
        <strain evidence="8 9">DSM 1283</strain>
    </source>
</reference>
<dbReference type="CDD" id="cd13134">
    <property type="entry name" value="MATE_like_8"/>
    <property type="match status" value="1"/>
</dbReference>
<protein>
    <submittedName>
        <fullName evidence="8">Putative efflux protein, MATE family</fullName>
    </submittedName>
</protein>
<evidence type="ECO:0000313" key="9">
    <source>
        <dbReference type="Proteomes" id="UP000198806"/>
    </source>
</evidence>
<feature type="transmembrane region" description="Helical" evidence="7">
    <location>
        <begin position="290"/>
        <end position="313"/>
    </location>
</feature>
<evidence type="ECO:0000313" key="8">
    <source>
        <dbReference type="EMBL" id="SFO50358.1"/>
    </source>
</evidence>
<keyword evidence="5 7" id="KW-1133">Transmembrane helix</keyword>
<dbReference type="GO" id="GO:0015297">
    <property type="term" value="F:antiporter activity"/>
    <property type="evidence" value="ECO:0007669"/>
    <property type="project" value="InterPro"/>
</dbReference>
<organism evidence="8 9">
    <name type="scientific">Anaerocolumna aminovalerica</name>
    <dbReference type="NCBI Taxonomy" id="1527"/>
    <lineage>
        <taxon>Bacteria</taxon>
        <taxon>Bacillati</taxon>
        <taxon>Bacillota</taxon>
        <taxon>Clostridia</taxon>
        <taxon>Lachnospirales</taxon>
        <taxon>Lachnospiraceae</taxon>
        <taxon>Anaerocolumna</taxon>
    </lineage>
</organism>
<feature type="transmembrane region" description="Helical" evidence="7">
    <location>
        <begin position="62"/>
        <end position="84"/>
    </location>
</feature>
<dbReference type="Proteomes" id="UP000198806">
    <property type="component" value="Unassembled WGS sequence"/>
</dbReference>
<comment type="subcellular location">
    <subcellularLocation>
        <location evidence="1">Cell membrane</location>
        <topology evidence="1">Multi-pass membrane protein</topology>
    </subcellularLocation>
</comment>
<sequence>MDILYRIKNISQDKSFLRKIVAITIPIAIQNFLNTTLNFIDTLMIGTLGETTIAAVGLANKVFFVFSLLLFGICSGSGVLTAQYWGKREGENIRKVLGISLILAILASLLFTIPSIIIPNGVMTILTNSDEAIKIGAVYLAIVAISYPFTAITNAYVTLLRGINQVFIPVVISTIAILTNVALNYILIFGKFGFPELGVAGAAIATLIARIVETSSLLIIVYVRKGPAAAKISEMLNFNRNFLGKFFHTVSPVIINEFMWGLGVTMYALVYGRMGDASMAAVTVSQTVEQIMQVIFISISGATAVILGNELGANKLEDADNHAKNFIFIQITLSILVGILFFFIRDPIISLFYVSDEVAGYIRLCFLVYILYMPFKMFNTMNVVGILRSGGDTKAALFIDVSGVWFIGIPMAVIGGLLLHLPIFIVYALVFMEEIYKSILGIIRYRKKKWLRNIISTDSLL</sequence>
<feature type="transmembrane region" description="Helical" evidence="7">
    <location>
        <begin position="137"/>
        <end position="159"/>
    </location>
</feature>
<dbReference type="PANTHER" id="PTHR42925:SF2">
    <property type="entry name" value="NA+ DRIVEN MULTIDRUG EFFLUX PUMP"/>
    <property type="match status" value="1"/>
</dbReference>
<feature type="transmembrane region" description="Helical" evidence="7">
    <location>
        <begin position="199"/>
        <end position="223"/>
    </location>
</feature>
<gene>
    <name evidence="8" type="ORF">SAMN04489757_1331</name>
</gene>
<feature type="transmembrane region" description="Helical" evidence="7">
    <location>
        <begin position="166"/>
        <end position="187"/>
    </location>
</feature>
<dbReference type="GO" id="GO:0005886">
    <property type="term" value="C:plasma membrane"/>
    <property type="evidence" value="ECO:0007669"/>
    <property type="project" value="UniProtKB-SubCell"/>
</dbReference>
<accession>A0A1I5HPX2</accession>
<evidence type="ECO:0000256" key="3">
    <source>
        <dbReference type="ARBA" id="ARBA00022475"/>
    </source>
</evidence>